<dbReference type="OrthoDB" id="3936150at2759"/>
<dbReference type="Pfam" id="PF00083">
    <property type="entry name" value="Sugar_tr"/>
    <property type="match status" value="1"/>
</dbReference>
<dbReference type="Gene3D" id="1.20.1250.20">
    <property type="entry name" value="MFS general substrate transporter like domains"/>
    <property type="match status" value="1"/>
</dbReference>
<dbReference type="AlphaFoldDB" id="A0A3P7N1Y0"/>
<keyword evidence="7" id="KW-1185">Reference proteome</keyword>
<reference evidence="6 7" key="1">
    <citation type="submission" date="2018-11" db="EMBL/GenBank/DDBJ databases">
        <authorList>
            <consortium name="Pathogen Informatics"/>
        </authorList>
    </citation>
    <scope>NUCLEOTIDE SEQUENCE [LARGE SCALE GENOMIC DNA]</scope>
</reference>
<gene>
    <name evidence="6" type="ORF">CGOC_LOCUS13171</name>
</gene>
<dbReference type="SUPFAM" id="SSF103473">
    <property type="entry name" value="MFS general substrate transporter"/>
    <property type="match status" value="1"/>
</dbReference>
<organism evidence="6 7">
    <name type="scientific">Cylicostephanus goldi</name>
    <name type="common">Nematode worm</name>
    <dbReference type="NCBI Taxonomy" id="71465"/>
    <lineage>
        <taxon>Eukaryota</taxon>
        <taxon>Metazoa</taxon>
        <taxon>Ecdysozoa</taxon>
        <taxon>Nematoda</taxon>
        <taxon>Chromadorea</taxon>
        <taxon>Rhabditida</taxon>
        <taxon>Rhabditina</taxon>
        <taxon>Rhabditomorpha</taxon>
        <taxon>Strongyloidea</taxon>
        <taxon>Strongylidae</taxon>
        <taxon>Cylicostephanus</taxon>
    </lineage>
</organism>
<evidence type="ECO:0000256" key="3">
    <source>
        <dbReference type="ARBA" id="ARBA00022989"/>
    </source>
</evidence>
<evidence type="ECO:0000256" key="2">
    <source>
        <dbReference type="ARBA" id="ARBA00022692"/>
    </source>
</evidence>
<keyword evidence="2 5" id="KW-0812">Transmembrane</keyword>
<evidence type="ECO:0000313" key="6">
    <source>
        <dbReference type="EMBL" id="VDN36295.1"/>
    </source>
</evidence>
<keyword evidence="3 5" id="KW-1133">Transmembrane helix</keyword>
<dbReference type="GO" id="GO:0016020">
    <property type="term" value="C:membrane"/>
    <property type="evidence" value="ECO:0007669"/>
    <property type="project" value="UniProtKB-SubCell"/>
</dbReference>
<accession>A0A3P7N1Y0</accession>
<dbReference type="PANTHER" id="PTHR24064">
    <property type="entry name" value="SOLUTE CARRIER FAMILY 22 MEMBER"/>
    <property type="match status" value="1"/>
</dbReference>
<dbReference type="InterPro" id="IPR036259">
    <property type="entry name" value="MFS_trans_sf"/>
</dbReference>
<dbReference type="Proteomes" id="UP000271889">
    <property type="component" value="Unassembled WGS sequence"/>
</dbReference>
<feature type="transmembrane region" description="Helical" evidence="5">
    <location>
        <begin position="12"/>
        <end position="35"/>
    </location>
</feature>
<evidence type="ECO:0000256" key="1">
    <source>
        <dbReference type="ARBA" id="ARBA00004141"/>
    </source>
</evidence>
<evidence type="ECO:0000256" key="5">
    <source>
        <dbReference type="SAM" id="Phobius"/>
    </source>
</evidence>
<proteinExistence type="predicted"/>
<keyword evidence="4 5" id="KW-0472">Membrane</keyword>
<feature type="transmembrane region" description="Helical" evidence="5">
    <location>
        <begin position="93"/>
        <end position="113"/>
    </location>
</feature>
<protein>
    <recommendedName>
        <fullName evidence="8">Major facilitator superfamily (MFS) profile domain-containing protein</fullName>
    </recommendedName>
</protein>
<dbReference type="GO" id="GO:0022857">
    <property type="term" value="F:transmembrane transporter activity"/>
    <property type="evidence" value="ECO:0007669"/>
    <property type="project" value="InterPro"/>
</dbReference>
<evidence type="ECO:0008006" key="8">
    <source>
        <dbReference type="Google" id="ProtNLM"/>
    </source>
</evidence>
<evidence type="ECO:0000313" key="7">
    <source>
        <dbReference type="Proteomes" id="UP000271889"/>
    </source>
</evidence>
<evidence type="ECO:0000256" key="4">
    <source>
        <dbReference type="ARBA" id="ARBA00023136"/>
    </source>
</evidence>
<dbReference type="InterPro" id="IPR005828">
    <property type="entry name" value="MFS_sugar_transport-like"/>
</dbReference>
<feature type="transmembrane region" description="Helical" evidence="5">
    <location>
        <begin position="125"/>
        <end position="148"/>
    </location>
</feature>
<name>A0A3P7N1Y0_CYLGO</name>
<dbReference type="EMBL" id="UYRV01128870">
    <property type="protein sequence ID" value="VDN36295.1"/>
    <property type="molecule type" value="Genomic_DNA"/>
</dbReference>
<comment type="subcellular location">
    <subcellularLocation>
        <location evidence="1">Membrane</location>
        <topology evidence="1">Multi-pass membrane protein</topology>
    </subcellularLocation>
</comment>
<sequence length="164" mass="18236">MVFTAMCFLCDHWRSAAIATSLLTCPTLLAIAFMLPETPKWYMSKGRHADAKKSIVTLKYLSGREDEGSYGKFQAASPEKTYTMKDLLADKKIAFHALILCTLWFATSLSAFGSDLNSGNLLGDFYVNQLASGAVTAFAKIVSIRYYIVWISPLPYEIDEHVSN</sequence>